<organism evidence="4 5">
    <name type="scientific">Ceratobasidium theobromae</name>
    <dbReference type="NCBI Taxonomy" id="1582974"/>
    <lineage>
        <taxon>Eukaryota</taxon>
        <taxon>Fungi</taxon>
        <taxon>Dikarya</taxon>
        <taxon>Basidiomycota</taxon>
        <taxon>Agaricomycotina</taxon>
        <taxon>Agaricomycetes</taxon>
        <taxon>Cantharellales</taxon>
        <taxon>Ceratobasidiaceae</taxon>
        <taxon>Ceratobasidium</taxon>
    </lineage>
</organism>
<keyword evidence="5" id="KW-1185">Reference proteome</keyword>
<dbReference type="PROSITE" id="PS50404">
    <property type="entry name" value="GST_NTER"/>
    <property type="match status" value="1"/>
</dbReference>
<comment type="caution">
    <text evidence="4">The sequence shown here is derived from an EMBL/GenBank/DDBJ whole genome shotgun (WGS) entry which is preliminary data.</text>
</comment>
<feature type="domain" description="GST N-terminal" evidence="2">
    <location>
        <begin position="61"/>
        <end position="136"/>
    </location>
</feature>
<reference evidence="4 5" key="1">
    <citation type="journal article" date="2019" name="Fungal Biol. Biotechnol.">
        <title>Draft genome sequence of fastidious pathogen Ceratobasidium theobromae, which causes vascular-streak dieback in Theobroma cacao.</title>
        <authorList>
            <person name="Ali S.S."/>
            <person name="Asman A."/>
            <person name="Shao J."/>
            <person name="Firmansyah A.P."/>
            <person name="Susilo A.W."/>
            <person name="Rosmana A."/>
            <person name="McMahon P."/>
            <person name="Junaid M."/>
            <person name="Guest D."/>
            <person name="Kheng T.Y."/>
            <person name="Meinhardt L.W."/>
            <person name="Bailey B.A."/>
        </authorList>
    </citation>
    <scope>NUCLEOTIDE SEQUENCE [LARGE SCALE GENOMIC DNA]</scope>
    <source>
        <strain evidence="4 5">CT2</strain>
    </source>
</reference>
<dbReference type="AlphaFoldDB" id="A0A5N5QLM4"/>
<dbReference type="SFLD" id="SFLDG00358">
    <property type="entry name" value="Main_(cytGST)"/>
    <property type="match status" value="1"/>
</dbReference>
<dbReference type="Proteomes" id="UP000383932">
    <property type="component" value="Unassembled WGS sequence"/>
</dbReference>
<dbReference type="SUPFAM" id="SSF52833">
    <property type="entry name" value="Thioredoxin-like"/>
    <property type="match status" value="1"/>
</dbReference>
<dbReference type="InterPro" id="IPR010987">
    <property type="entry name" value="Glutathione-S-Trfase_C-like"/>
</dbReference>
<feature type="region of interest" description="Disordered" evidence="1">
    <location>
        <begin position="277"/>
        <end position="301"/>
    </location>
</feature>
<dbReference type="PROSITE" id="PS50405">
    <property type="entry name" value="GST_CTER"/>
    <property type="match status" value="1"/>
</dbReference>
<dbReference type="SUPFAM" id="SSF47616">
    <property type="entry name" value="GST C-terminal domain-like"/>
    <property type="match status" value="1"/>
</dbReference>
<evidence type="ECO:0000259" key="2">
    <source>
        <dbReference type="PROSITE" id="PS50404"/>
    </source>
</evidence>
<evidence type="ECO:0000313" key="4">
    <source>
        <dbReference type="EMBL" id="KAB5592569.1"/>
    </source>
</evidence>
<dbReference type="Pfam" id="PF13409">
    <property type="entry name" value="GST_N_2"/>
    <property type="match status" value="1"/>
</dbReference>
<dbReference type="CDD" id="cd00570">
    <property type="entry name" value="GST_N_family"/>
    <property type="match status" value="1"/>
</dbReference>
<evidence type="ECO:0000256" key="1">
    <source>
        <dbReference type="SAM" id="MobiDB-lite"/>
    </source>
</evidence>
<gene>
    <name evidence="4" type="ORF">CTheo_3964</name>
</gene>
<feature type="domain" description="GST C-terminal" evidence="3">
    <location>
        <begin position="141"/>
        <end position="283"/>
    </location>
</feature>
<name>A0A5N5QLM4_9AGAM</name>
<dbReference type="OrthoDB" id="202840at2759"/>
<dbReference type="PANTHER" id="PTHR43968">
    <property type="match status" value="1"/>
</dbReference>
<sequence>MAVRVRPPPAAGAPNMSNLSGHVADITLGLYMQAELWSARFLVVSESSSPAFLRHEHRKTTRIALEEAGAQYINYEIDLSNKPEWYITKVNPASKVPAIAYGGPLTDPDKPSDQSVKLAESAVLLEFIADLYPQAGLMPPTPVERAQVRFFVEFIGCKLLPAFFAFVFKGTVGDPLKNVLEVIQQRLPRNNTFFGGDKPNIADIAVAPFLARIQLQLQHDLGAFPEGEGLKLYQELQGEPFHVLKEYMNALMARESFKKTFDEVYLVNKLKERLGHLRRAKSVSPPPSQASGTPPTITAAS</sequence>
<evidence type="ECO:0008006" key="6">
    <source>
        <dbReference type="Google" id="ProtNLM"/>
    </source>
</evidence>
<dbReference type="EMBL" id="SSOP01000060">
    <property type="protein sequence ID" value="KAB5592569.1"/>
    <property type="molecule type" value="Genomic_DNA"/>
</dbReference>
<dbReference type="Gene3D" id="3.40.30.10">
    <property type="entry name" value="Glutaredoxin"/>
    <property type="match status" value="1"/>
</dbReference>
<dbReference type="InterPro" id="IPR050983">
    <property type="entry name" value="GST_Omega/HSP26"/>
</dbReference>
<dbReference type="GO" id="GO:0005737">
    <property type="term" value="C:cytoplasm"/>
    <property type="evidence" value="ECO:0007669"/>
    <property type="project" value="TreeGrafter"/>
</dbReference>
<protein>
    <recommendedName>
        <fullName evidence="6">Glutathione S-transferase</fullName>
    </recommendedName>
</protein>
<evidence type="ECO:0000259" key="3">
    <source>
        <dbReference type="PROSITE" id="PS50405"/>
    </source>
</evidence>
<proteinExistence type="predicted"/>
<dbReference type="SFLD" id="SFLDS00019">
    <property type="entry name" value="Glutathione_Transferase_(cytos"/>
    <property type="match status" value="1"/>
</dbReference>
<dbReference type="InterPro" id="IPR004045">
    <property type="entry name" value="Glutathione_S-Trfase_N"/>
</dbReference>
<dbReference type="Pfam" id="PF13410">
    <property type="entry name" value="GST_C_2"/>
    <property type="match status" value="1"/>
</dbReference>
<dbReference type="InterPro" id="IPR036249">
    <property type="entry name" value="Thioredoxin-like_sf"/>
</dbReference>
<dbReference type="InterPro" id="IPR036282">
    <property type="entry name" value="Glutathione-S-Trfase_C_sf"/>
</dbReference>
<feature type="compositionally biased region" description="Polar residues" evidence="1">
    <location>
        <begin position="289"/>
        <end position="301"/>
    </location>
</feature>
<dbReference type="InterPro" id="IPR040079">
    <property type="entry name" value="Glutathione_S-Trfase"/>
</dbReference>
<dbReference type="Gene3D" id="1.20.1050.10">
    <property type="match status" value="1"/>
</dbReference>
<evidence type="ECO:0000313" key="5">
    <source>
        <dbReference type="Proteomes" id="UP000383932"/>
    </source>
</evidence>
<dbReference type="PANTHER" id="PTHR43968:SF6">
    <property type="entry name" value="GLUTATHIONE S-TRANSFERASE OMEGA"/>
    <property type="match status" value="1"/>
</dbReference>
<accession>A0A5N5QLM4</accession>